<dbReference type="OrthoDB" id="74098at2"/>
<dbReference type="HOGENOM" id="CLU_2218782_0_0_0"/>
<dbReference type="RefSeq" id="WP_010889361.1">
    <property type="nucleotide sequence ID" value="NC_001264.1"/>
</dbReference>
<protein>
    <submittedName>
        <fullName evidence="1">Uncharacterized protein</fullName>
    </submittedName>
</protein>
<sequence length="106" mass="11647">MLLPQFRDEAVTLLVQVPGQKGRLGGEVSPPTYTPGETHTALVTNLGAEQAVKLGLTATGQRWRVRLPAGVLVVPGDRLRFRGREWKAALVEVRTSYTKVIAEEIR</sequence>
<name>Q9RZ52_DEIRA</name>
<dbReference type="GeneID" id="69518996"/>
<dbReference type="KEGG" id="dra:DR_A0102"/>
<reference evidence="1 2" key="1">
    <citation type="journal article" date="1999" name="Science">
        <title>Genome sequence of the radioresistant bacterium Deinococcus radiodurans R1.</title>
        <authorList>
            <person name="White O."/>
            <person name="Eisen J.A."/>
            <person name="Heidelberg J.F."/>
            <person name="Hickey E.K."/>
            <person name="Peterson J.D."/>
            <person name="Dodson R.J."/>
            <person name="Haft D.H."/>
            <person name="Gwinn M.L."/>
            <person name="Nelson W.C."/>
            <person name="Richardson D.L."/>
            <person name="Moffat K.S."/>
            <person name="Qin H."/>
            <person name="Jiang L."/>
            <person name="Pamphile W."/>
            <person name="Crosby M."/>
            <person name="Shen M."/>
            <person name="Vamathevan J.J."/>
            <person name="Lam P."/>
            <person name="McDonald L."/>
            <person name="Utterback T."/>
            <person name="Zalewski C."/>
            <person name="Makarova K.S."/>
            <person name="Aravind L."/>
            <person name="Daly M.J."/>
            <person name="Minton K.W."/>
            <person name="Fleischmann R.D."/>
            <person name="Ketchum K.A."/>
            <person name="Nelson K.E."/>
            <person name="Salzberg S."/>
            <person name="Smith H.O."/>
            <person name="Venter J.C."/>
            <person name="Fraser C.M."/>
        </authorList>
    </citation>
    <scope>NUCLEOTIDE SEQUENCE [LARGE SCALE GENOMIC DNA]</scope>
    <source>
        <strain evidence="2">ATCC 13939 / DSM 20539 / JCM 16871 / LMG 4051 / NBRC 15346 / NCIMB 9279 / R1 / VKM B-1422</strain>
    </source>
</reference>
<dbReference type="AlphaFoldDB" id="Q9RZ52"/>
<dbReference type="STRING" id="243230.DR_A0102"/>
<dbReference type="PaxDb" id="243230-DR_A0102"/>
<organism evidence="1 2">
    <name type="scientific">Deinococcus radiodurans (strain ATCC 13939 / DSM 20539 / JCM 16871 / CCUG 27074 / LMG 4051 / NBRC 15346 / NCIMB 9279 / VKM B-1422 / R1)</name>
    <dbReference type="NCBI Taxonomy" id="243230"/>
    <lineage>
        <taxon>Bacteria</taxon>
        <taxon>Thermotogati</taxon>
        <taxon>Deinococcota</taxon>
        <taxon>Deinococci</taxon>
        <taxon>Deinococcales</taxon>
        <taxon>Deinococcaceae</taxon>
        <taxon>Deinococcus</taxon>
    </lineage>
</organism>
<dbReference type="Proteomes" id="UP000002524">
    <property type="component" value="Chromosome 2"/>
</dbReference>
<dbReference type="EnsemblBacteria" id="AAF12332">
    <property type="protein sequence ID" value="AAF12332"/>
    <property type="gene ID" value="DR_A0102"/>
</dbReference>
<evidence type="ECO:0000313" key="1">
    <source>
        <dbReference type="EMBL" id="AAF12332.1"/>
    </source>
</evidence>
<proteinExistence type="predicted"/>
<accession>Q9RZ52</accession>
<dbReference type="PATRIC" id="fig|243230.17.peg.2988"/>
<dbReference type="InParanoid" id="Q9RZ52"/>
<dbReference type="PIR" id="H75604">
    <property type="entry name" value="H75604"/>
</dbReference>
<gene>
    <name evidence="1" type="ordered locus">DR_A0102</name>
</gene>
<evidence type="ECO:0000313" key="2">
    <source>
        <dbReference type="Proteomes" id="UP000002524"/>
    </source>
</evidence>
<dbReference type="EMBL" id="AE001825">
    <property type="protein sequence ID" value="AAF12332.1"/>
    <property type="molecule type" value="Genomic_DNA"/>
</dbReference>
<keyword evidence="2" id="KW-1185">Reference proteome</keyword>